<dbReference type="CDD" id="cd00586">
    <property type="entry name" value="4HBT"/>
    <property type="match status" value="1"/>
</dbReference>
<organism evidence="3 4">
    <name type="scientific">Rhodocollybia butyracea</name>
    <dbReference type="NCBI Taxonomy" id="206335"/>
    <lineage>
        <taxon>Eukaryota</taxon>
        <taxon>Fungi</taxon>
        <taxon>Dikarya</taxon>
        <taxon>Basidiomycota</taxon>
        <taxon>Agaricomycotina</taxon>
        <taxon>Agaricomycetes</taxon>
        <taxon>Agaricomycetidae</taxon>
        <taxon>Agaricales</taxon>
        <taxon>Marasmiineae</taxon>
        <taxon>Omphalotaceae</taxon>
        <taxon>Rhodocollybia</taxon>
    </lineage>
</organism>
<dbReference type="PANTHER" id="PTHR12475:SF4">
    <property type="entry name" value="PROTEIN THEM6"/>
    <property type="match status" value="1"/>
</dbReference>
<dbReference type="Gene3D" id="3.10.129.10">
    <property type="entry name" value="Hotdog Thioesterase"/>
    <property type="match status" value="1"/>
</dbReference>
<name>A0A9P5PD64_9AGAR</name>
<evidence type="ECO:0000313" key="3">
    <source>
        <dbReference type="EMBL" id="KAF9061012.1"/>
    </source>
</evidence>
<feature type="compositionally biased region" description="Polar residues" evidence="2">
    <location>
        <begin position="465"/>
        <end position="485"/>
    </location>
</feature>
<proteinExistence type="inferred from homology"/>
<dbReference type="InterPro" id="IPR029069">
    <property type="entry name" value="HotDog_dom_sf"/>
</dbReference>
<dbReference type="OrthoDB" id="265761at2759"/>
<accession>A0A9P5PD64</accession>
<reference evidence="3" key="1">
    <citation type="submission" date="2020-11" db="EMBL/GenBank/DDBJ databases">
        <authorList>
            <consortium name="DOE Joint Genome Institute"/>
            <person name="Ahrendt S."/>
            <person name="Riley R."/>
            <person name="Andreopoulos W."/>
            <person name="Labutti K."/>
            <person name="Pangilinan J."/>
            <person name="Ruiz-Duenas F.J."/>
            <person name="Barrasa J.M."/>
            <person name="Sanchez-Garcia M."/>
            <person name="Camarero S."/>
            <person name="Miyauchi S."/>
            <person name="Serrano A."/>
            <person name="Linde D."/>
            <person name="Babiker R."/>
            <person name="Drula E."/>
            <person name="Ayuso-Fernandez I."/>
            <person name="Pacheco R."/>
            <person name="Padilla G."/>
            <person name="Ferreira P."/>
            <person name="Barriuso J."/>
            <person name="Kellner H."/>
            <person name="Castanera R."/>
            <person name="Alfaro M."/>
            <person name="Ramirez L."/>
            <person name="Pisabarro A.G."/>
            <person name="Kuo A."/>
            <person name="Tritt A."/>
            <person name="Lipzen A."/>
            <person name="He G."/>
            <person name="Yan M."/>
            <person name="Ng V."/>
            <person name="Cullen D."/>
            <person name="Martin F."/>
            <person name="Rosso M.-N."/>
            <person name="Henrissat B."/>
            <person name="Hibbett D."/>
            <person name="Martinez A.T."/>
            <person name="Grigoriev I.V."/>
        </authorList>
    </citation>
    <scope>NUCLEOTIDE SEQUENCE</scope>
    <source>
        <strain evidence="3">AH 40177</strain>
    </source>
</reference>
<evidence type="ECO:0000313" key="4">
    <source>
        <dbReference type="Proteomes" id="UP000772434"/>
    </source>
</evidence>
<sequence length="545" mass="61791">MAFSRSPPAPTQSIAPIAHAISLIARRTTRKLGLNLNPAVKLPRSKLNLYTKTLNVFRFLSYLSYISSHLIHLPFPHLVRSIRQSLAQVRQSAYRKGYHHPLTYVMAILVLLNVRSFPGAWHCRVLWCVVKIRMRYAGAWLKASTRYYYRSFLRSTLSCDRVYGPLGRVDMLHTGSKESEDFSRVAEMEEWLKSVTPIGEHLFEWEGRYKTWVGFDDSDFNMHMSNSSYPKILDFARTKASLDLFPHFLRVGGHVALSSTHFHFIKEIPIFTKFQLRLSIGAWDEKWCYIITRFITQDRTSGTANCNRNSSSSSLTSLPRILLNGLELESGITLHTIAVSRVCFKVGRITVPPAVVFCTNGMSMHPWEIVDCDRFGCGDRSSIESLSHLSRFSQSNPPPSWINNTRYLIAKTYGGCERKLREFYIGGWRSVVDPASTPTLTPSRFPHIPAWAQSPNSSDEDLSSFYDSECSSPDSDTRPATTVATPDSEMDTDTDADMVILTRFSVRWWDKAMGVGGSADVKRKERLEICRMLVGGMEGVGGFEF</sequence>
<comment type="similarity">
    <text evidence="1">Belongs to the lcsJ thioesterase family.</text>
</comment>
<keyword evidence="4" id="KW-1185">Reference proteome</keyword>
<evidence type="ECO:0000256" key="1">
    <source>
        <dbReference type="ARBA" id="ARBA00038476"/>
    </source>
</evidence>
<comment type="caution">
    <text evidence="3">The sequence shown here is derived from an EMBL/GenBank/DDBJ whole genome shotgun (WGS) entry which is preliminary data.</text>
</comment>
<dbReference type="SUPFAM" id="SSF54637">
    <property type="entry name" value="Thioesterase/thiol ester dehydrase-isomerase"/>
    <property type="match status" value="1"/>
</dbReference>
<feature type="region of interest" description="Disordered" evidence="2">
    <location>
        <begin position="446"/>
        <end position="491"/>
    </location>
</feature>
<dbReference type="PANTHER" id="PTHR12475">
    <property type="match status" value="1"/>
</dbReference>
<dbReference type="Pfam" id="PF13279">
    <property type="entry name" value="4HBT_2"/>
    <property type="match status" value="1"/>
</dbReference>
<dbReference type="AlphaFoldDB" id="A0A9P5PD64"/>
<dbReference type="Proteomes" id="UP000772434">
    <property type="component" value="Unassembled WGS sequence"/>
</dbReference>
<protein>
    <submittedName>
        <fullName evidence="3">Uncharacterized protein</fullName>
    </submittedName>
</protein>
<dbReference type="EMBL" id="JADNRY010000218">
    <property type="protein sequence ID" value="KAF9061012.1"/>
    <property type="molecule type" value="Genomic_DNA"/>
</dbReference>
<gene>
    <name evidence="3" type="ORF">BDP27DRAFT_1429422</name>
</gene>
<evidence type="ECO:0000256" key="2">
    <source>
        <dbReference type="SAM" id="MobiDB-lite"/>
    </source>
</evidence>
<dbReference type="InterPro" id="IPR051490">
    <property type="entry name" value="THEM6_lcsJ_thioesterase"/>
</dbReference>